<reference evidence="12" key="1">
    <citation type="submission" date="2016-10" db="EMBL/GenBank/DDBJ databases">
        <authorList>
            <person name="Varghese N."/>
        </authorList>
    </citation>
    <scope>NUCLEOTIDE SEQUENCE [LARGE SCALE GENOMIC DNA]</scope>
    <source>
        <strain evidence="12">DSM 12489</strain>
    </source>
</reference>
<dbReference type="Proteomes" id="UP000182589">
    <property type="component" value="Unassembled WGS sequence"/>
</dbReference>
<dbReference type="AlphaFoldDB" id="A0A1H2UNH0"/>
<sequence length="430" mass="48100">MNMAFRGDMEQSQRLVMTADMRQALAVLQASSTELVDMLEEMAQDNPCLEWEWPWAMTASGFVGLGAARPGRADLILQIAERPSLADEICRQLRTLSLAPSTLRVAEQLAHSLDERGYFTDPLDVTAVRLDVSAEEVERALFALQSCEPLGVGARNVEECLLLQLDRIDPPYRALARKLLAHLTELAQGKFRVVARNCNASVDDIYEVLAQFRRLTPRPGAAWDREPFALAPPDVIVERAGEAFVVRVQESAEPRLWVSPSYRSLFASGGAEVRAFLGTRLRAIERMAKAIETRRMTILRVAEVIVARQQPFFQHGPGHMRPLTLREVAQELDIHESTVSRALRNKSMKTPYGVWAMDAFFPAQLATSGLSAEAVQHVLRSLVAKEDTRKPLSDAEIAKCMAQQGIVLSRRTVAKYREQMGIPSSQKRRR</sequence>
<dbReference type="InterPro" id="IPR000394">
    <property type="entry name" value="RNA_pol_sigma_54"/>
</dbReference>
<dbReference type="GO" id="GO:0001216">
    <property type="term" value="F:DNA-binding transcription activator activity"/>
    <property type="evidence" value="ECO:0007669"/>
    <property type="project" value="InterPro"/>
</dbReference>
<evidence type="ECO:0000259" key="10">
    <source>
        <dbReference type="Pfam" id="PF04963"/>
    </source>
</evidence>
<dbReference type="PROSITE" id="PS00718">
    <property type="entry name" value="SIGMA54_2"/>
    <property type="match status" value="1"/>
</dbReference>
<comment type="similarity">
    <text evidence="1">Belongs to the sigma-54 factor family.</text>
</comment>
<evidence type="ECO:0000256" key="5">
    <source>
        <dbReference type="ARBA" id="ARBA00023015"/>
    </source>
</evidence>
<dbReference type="RefSeq" id="WP_083341209.1">
    <property type="nucleotide sequence ID" value="NZ_FNOJ01000008.1"/>
</dbReference>
<keyword evidence="8" id="KW-0804">Transcription</keyword>
<dbReference type="InterPro" id="IPR007634">
    <property type="entry name" value="RNA_pol_sigma_54_DNA-bd"/>
</dbReference>
<dbReference type="InterPro" id="IPR038709">
    <property type="entry name" value="RpoN_core-bd_sf"/>
</dbReference>
<keyword evidence="5" id="KW-0805">Transcription regulation</keyword>
<dbReference type="GO" id="GO:0016779">
    <property type="term" value="F:nucleotidyltransferase activity"/>
    <property type="evidence" value="ECO:0007669"/>
    <property type="project" value="UniProtKB-KW"/>
</dbReference>
<dbReference type="Gene3D" id="1.10.10.1330">
    <property type="entry name" value="RNA polymerase sigma-54 factor, core-binding domain"/>
    <property type="match status" value="1"/>
</dbReference>
<name>A0A1H2UNH0_9BACL</name>
<evidence type="ECO:0000313" key="11">
    <source>
        <dbReference type="EMBL" id="SDW57625.1"/>
    </source>
</evidence>
<dbReference type="PANTHER" id="PTHR32248:SF4">
    <property type="entry name" value="RNA POLYMERASE SIGMA-54 FACTOR"/>
    <property type="match status" value="1"/>
</dbReference>
<evidence type="ECO:0000256" key="7">
    <source>
        <dbReference type="ARBA" id="ARBA00023125"/>
    </source>
</evidence>
<keyword evidence="4" id="KW-0548">Nucleotidyltransferase</keyword>
<dbReference type="Pfam" id="PF00309">
    <property type="entry name" value="Sigma54_AID"/>
    <property type="match status" value="1"/>
</dbReference>
<feature type="domain" description="RNA polymerase sigma factor 54 DNA-binding" evidence="9">
    <location>
        <begin position="278"/>
        <end position="430"/>
    </location>
</feature>
<dbReference type="NCBIfam" id="TIGR02395">
    <property type="entry name" value="rpoN_sigma"/>
    <property type="match status" value="1"/>
</dbReference>
<dbReference type="InterPro" id="IPR007046">
    <property type="entry name" value="RNA_pol_sigma_54_core-bd"/>
</dbReference>
<evidence type="ECO:0000259" key="9">
    <source>
        <dbReference type="Pfam" id="PF04552"/>
    </source>
</evidence>
<dbReference type="Pfam" id="PF04963">
    <property type="entry name" value="Sigma54_CBD"/>
    <property type="match status" value="1"/>
</dbReference>
<evidence type="ECO:0000256" key="6">
    <source>
        <dbReference type="ARBA" id="ARBA00023082"/>
    </source>
</evidence>
<dbReference type="PRINTS" id="PR00045">
    <property type="entry name" value="SIGMA54FCT"/>
</dbReference>
<dbReference type="Gene3D" id="1.10.10.60">
    <property type="entry name" value="Homeodomain-like"/>
    <property type="match status" value="1"/>
</dbReference>
<evidence type="ECO:0000256" key="3">
    <source>
        <dbReference type="ARBA" id="ARBA00022679"/>
    </source>
</evidence>
<keyword evidence="3" id="KW-0808">Transferase</keyword>
<proteinExistence type="inferred from homology"/>
<evidence type="ECO:0000256" key="4">
    <source>
        <dbReference type="ARBA" id="ARBA00022695"/>
    </source>
</evidence>
<keyword evidence="7" id="KW-0238">DNA-binding</keyword>
<gene>
    <name evidence="11" type="ORF">SAMN04489725_10877</name>
</gene>
<keyword evidence="2" id="KW-0240">DNA-directed RNA polymerase</keyword>
<protein>
    <submittedName>
        <fullName evidence="11">RNA polymerase, sigma 54 subunit, RpoN/SigL</fullName>
    </submittedName>
</protein>
<dbReference type="PROSITE" id="PS00717">
    <property type="entry name" value="SIGMA54_1"/>
    <property type="match status" value="1"/>
</dbReference>
<evidence type="ECO:0000256" key="8">
    <source>
        <dbReference type="ARBA" id="ARBA00023163"/>
    </source>
</evidence>
<dbReference type="GO" id="GO:0003677">
    <property type="term" value="F:DNA binding"/>
    <property type="evidence" value="ECO:0007669"/>
    <property type="project" value="UniProtKB-KW"/>
</dbReference>
<evidence type="ECO:0000313" key="12">
    <source>
        <dbReference type="Proteomes" id="UP000182589"/>
    </source>
</evidence>
<accession>A0A1H2UNH0</accession>
<dbReference type="PIRSF" id="PIRSF000774">
    <property type="entry name" value="RpoN"/>
    <property type="match status" value="1"/>
</dbReference>
<dbReference type="Pfam" id="PF04552">
    <property type="entry name" value="Sigma54_DBD"/>
    <property type="match status" value="1"/>
</dbReference>
<dbReference type="PROSITE" id="PS50044">
    <property type="entry name" value="SIGMA54_3"/>
    <property type="match status" value="1"/>
</dbReference>
<evidence type="ECO:0000256" key="1">
    <source>
        <dbReference type="ARBA" id="ARBA00008798"/>
    </source>
</evidence>
<keyword evidence="6" id="KW-0731">Sigma factor</keyword>
<dbReference type="GO" id="GO:0006352">
    <property type="term" value="P:DNA-templated transcription initiation"/>
    <property type="evidence" value="ECO:0007669"/>
    <property type="project" value="InterPro"/>
</dbReference>
<feature type="domain" description="RNA polymerase sigma factor 54 core-binding" evidence="10">
    <location>
        <begin position="79"/>
        <end position="262"/>
    </location>
</feature>
<organism evidence="11 12">
    <name type="scientific">Alicyclobacillus hesperidum</name>
    <dbReference type="NCBI Taxonomy" id="89784"/>
    <lineage>
        <taxon>Bacteria</taxon>
        <taxon>Bacillati</taxon>
        <taxon>Bacillota</taxon>
        <taxon>Bacilli</taxon>
        <taxon>Bacillales</taxon>
        <taxon>Alicyclobacillaceae</taxon>
        <taxon>Alicyclobacillus</taxon>
    </lineage>
</organism>
<dbReference type="GO" id="GO:0000428">
    <property type="term" value="C:DNA-directed RNA polymerase complex"/>
    <property type="evidence" value="ECO:0007669"/>
    <property type="project" value="UniProtKB-KW"/>
</dbReference>
<dbReference type="STRING" id="89784.SAMN04489725_10877"/>
<dbReference type="EMBL" id="FNOJ01000008">
    <property type="protein sequence ID" value="SDW57625.1"/>
    <property type="molecule type" value="Genomic_DNA"/>
</dbReference>
<dbReference type="GO" id="GO:0016987">
    <property type="term" value="F:sigma factor activity"/>
    <property type="evidence" value="ECO:0007669"/>
    <property type="project" value="UniProtKB-KW"/>
</dbReference>
<evidence type="ECO:0000256" key="2">
    <source>
        <dbReference type="ARBA" id="ARBA00022478"/>
    </source>
</evidence>
<dbReference type="PANTHER" id="PTHR32248">
    <property type="entry name" value="RNA POLYMERASE SIGMA-54 FACTOR"/>
    <property type="match status" value="1"/>
</dbReference>
<keyword evidence="12" id="KW-1185">Reference proteome</keyword>